<protein>
    <submittedName>
        <fullName evidence="1">Uncharacterized protein</fullName>
    </submittedName>
</protein>
<dbReference type="STRING" id="582672.SAMN05216360_102349"/>
<sequence>MPMSWLAARLGVSIVSGPLIGKVIKHRAHPSRRDAR</sequence>
<dbReference type="AlphaFoldDB" id="A0A1G9TYY3"/>
<keyword evidence="2" id="KW-1185">Reference proteome</keyword>
<dbReference type="EMBL" id="FNHS01000002">
    <property type="protein sequence ID" value="SDM52828.1"/>
    <property type="molecule type" value="Genomic_DNA"/>
</dbReference>
<proteinExistence type="predicted"/>
<reference evidence="2" key="1">
    <citation type="submission" date="2016-10" db="EMBL/GenBank/DDBJ databases">
        <authorList>
            <person name="Varghese N."/>
            <person name="Submissions S."/>
        </authorList>
    </citation>
    <scope>NUCLEOTIDE SEQUENCE [LARGE SCALE GENOMIC DNA]</scope>
    <source>
        <strain evidence="2">BL47</strain>
    </source>
</reference>
<dbReference type="Proteomes" id="UP000198704">
    <property type="component" value="Unassembled WGS sequence"/>
</dbReference>
<gene>
    <name evidence="1" type="ORF">SAMN05216360_102349</name>
</gene>
<evidence type="ECO:0000313" key="2">
    <source>
        <dbReference type="Proteomes" id="UP000198704"/>
    </source>
</evidence>
<name>A0A1G9TYY3_9HYPH</name>
<evidence type="ECO:0000313" key="1">
    <source>
        <dbReference type="EMBL" id="SDM52828.1"/>
    </source>
</evidence>
<accession>A0A1G9TYY3</accession>
<organism evidence="1 2">
    <name type="scientific">Methylobacterium phyllostachyos</name>
    <dbReference type="NCBI Taxonomy" id="582672"/>
    <lineage>
        <taxon>Bacteria</taxon>
        <taxon>Pseudomonadati</taxon>
        <taxon>Pseudomonadota</taxon>
        <taxon>Alphaproteobacteria</taxon>
        <taxon>Hyphomicrobiales</taxon>
        <taxon>Methylobacteriaceae</taxon>
        <taxon>Methylobacterium</taxon>
    </lineage>
</organism>